<keyword evidence="3" id="KW-1185">Reference proteome</keyword>
<reference evidence="2 3" key="1">
    <citation type="submission" date="2017-11" db="EMBL/GenBank/DDBJ databases">
        <title>De-novo sequencing of pomegranate (Punica granatum L.) genome.</title>
        <authorList>
            <person name="Akparov Z."/>
            <person name="Amiraslanov A."/>
            <person name="Hajiyeva S."/>
            <person name="Abbasov M."/>
            <person name="Kaur K."/>
            <person name="Hamwieh A."/>
            <person name="Solovyev V."/>
            <person name="Salamov A."/>
            <person name="Braich B."/>
            <person name="Kosarev P."/>
            <person name="Mahmoud A."/>
            <person name="Hajiyev E."/>
            <person name="Babayeva S."/>
            <person name="Izzatullayeva V."/>
            <person name="Mammadov A."/>
            <person name="Mammadov A."/>
            <person name="Sharifova S."/>
            <person name="Ojaghi J."/>
            <person name="Eynullazada K."/>
            <person name="Bayramov B."/>
            <person name="Abdulazimova A."/>
            <person name="Shahmuradov I."/>
        </authorList>
    </citation>
    <scope>NUCLEOTIDE SEQUENCE [LARGE SCALE GENOMIC DNA]</scope>
    <source>
        <strain evidence="3">cv. AG2017</strain>
        <tissue evidence="2">Leaf</tissue>
    </source>
</reference>
<sequence>ESNEPNLAPCRARSKLADLIFPELPRLSSTWVTHPQLQTESSDSHGRVPDSFPLATRL</sequence>
<comment type="caution">
    <text evidence="2">The sequence shown here is derived from an EMBL/GenBank/DDBJ whole genome shotgun (WGS) entry which is preliminary data.</text>
</comment>
<organism evidence="2 3">
    <name type="scientific">Punica granatum</name>
    <name type="common">Pomegranate</name>
    <dbReference type="NCBI Taxonomy" id="22663"/>
    <lineage>
        <taxon>Eukaryota</taxon>
        <taxon>Viridiplantae</taxon>
        <taxon>Streptophyta</taxon>
        <taxon>Embryophyta</taxon>
        <taxon>Tracheophyta</taxon>
        <taxon>Spermatophyta</taxon>
        <taxon>Magnoliopsida</taxon>
        <taxon>eudicotyledons</taxon>
        <taxon>Gunneridae</taxon>
        <taxon>Pentapetalae</taxon>
        <taxon>rosids</taxon>
        <taxon>malvids</taxon>
        <taxon>Myrtales</taxon>
        <taxon>Lythraceae</taxon>
        <taxon>Punica</taxon>
    </lineage>
</organism>
<evidence type="ECO:0000313" key="2">
    <source>
        <dbReference type="EMBL" id="PKI18256.1"/>
    </source>
</evidence>
<protein>
    <submittedName>
        <fullName evidence="2">Uncharacterized protein</fullName>
    </submittedName>
</protein>
<dbReference type="AlphaFoldDB" id="A0A2I0HEL0"/>
<gene>
    <name evidence="2" type="ORF">CRG98_049470</name>
</gene>
<dbReference type="Proteomes" id="UP000233551">
    <property type="component" value="Unassembled WGS sequence"/>
</dbReference>
<feature type="non-terminal residue" evidence="2">
    <location>
        <position position="1"/>
    </location>
</feature>
<accession>A0A2I0HEL0</accession>
<feature type="region of interest" description="Disordered" evidence="1">
    <location>
        <begin position="35"/>
        <end position="58"/>
    </location>
</feature>
<evidence type="ECO:0000313" key="3">
    <source>
        <dbReference type="Proteomes" id="UP000233551"/>
    </source>
</evidence>
<dbReference type="EMBL" id="PGOL01040189">
    <property type="protein sequence ID" value="PKI18256.1"/>
    <property type="molecule type" value="Genomic_DNA"/>
</dbReference>
<name>A0A2I0HEL0_PUNGR</name>
<proteinExistence type="predicted"/>
<feature type="non-terminal residue" evidence="2">
    <location>
        <position position="58"/>
    </location>
</feature>
<evidence type="ECO:0000256" key="1">
    <source>
        <dbReference type="SAM" id="MobiDB-lite"/>
    </source>
</evidence>